<protein>
    <submittedName>
        <fullName evidence="2">Uncharacterized protein</fullName>
    </submittedName>
</protein>
<proteinExistence type="predicted"/>
<comment type="caution">
    <text evidence="2">The sequence shown here is derived from an EMBL/GenBank/DDBJ whole genome shotgun (WGS) entry which is preliminary data.</text>
</comment>
<dbReference type="AlphaFoldDB" id="A0A8X6VGP1"/>
<organism evidence="2 3">
    <name type="scientific">Trichonephila clavipes</name>
    <name type="common">Golden silk orbweaver</name>
    <name type="synonym">Nephila clavipes</name>
    <dbReference type="NCBI Taxonomy" id="2585209"/>
    <lineage>
        <taxon>Eukaryota</taxon>
        <taxon>Metazoa</taxon>
        <taxon>Ecdysozoa</taxon>
        <taxon>Arthropoda</taxon>
        <taxon>Chelicerata</taxon>
        <taxon>Arachnida</taxon>
        <taxon>Araneae</taxon>
        <taxon>Araneomorphae</taxon>
        <taxon>Entelegynae</taxon>
        <taxon>Araneoidea</taxon>
        <taxon>Nephilidae</taxon>
        <taxon>Trichonephila</taxon>
    </lineage>
</organism>
<gene>
    <name evidence="2" type="ORF">TNCV_2208201</name>
</gene>
<name>A0A8X6VGP1_TRICX</name>
<reference evidence="2" key="1">
    <citation type="submission" date="2020-08" db="EMBL/GenBank/DDBJ databases">
        <title>Multicomponent nature underlies the extraordinary mechanical properties of spider dragline silk.</title>
        <authorList>
            <person name="Kono N."/>
            <person name="Nakamura H."/>
            <person name="Mori M."/>
            <person name="Yoshida Y."/>
            <person name="Ohtoshi R."/>
            <person name="Malay A.D."/>
            <person name="Moran D.A.P."/>
            <person name="Tomita M."/>
            <person name="Numata K."/>
            <person name="Arakawa K."/>
        </authorList>
    </citation>
    <scope>NUCLEOTIDE SEQUENCE</scope>
</reference>
<dbReference type="EMBL" id="BMAU01021250">
    <property type="protein sequence ID" value="GFY05375.1"/>
    <property type="molecule type" value="Genomic_DNA"/>
</dbReference>
<feature type="compositionally biased region" description="Basic and acidic residues" evidence="1">
    <location>
        <begin position="49"/>
        <end position="63"/>
    </location>
</feature>
<evidence type="ECO:0000256" key="1">
    <source>
        <dbReference type="SAM" id="MobiDB-lite"/>
    </source>
</evidence>
<accession>A0A8X6VGP1</accession>
<keyword evidence="3" id="KW-1185">Reference proteome</keyword>
<feature type="region of interest" description="Disordered" evidence="1">
    <location>
        <begin position="49"/>
        <end position="70"/>
    </location>
</feature>
<evidence type="ECO:0000313" key="3">
    <source>
        <dbReference type="Proteomes" id="UP000887159"/>
    </source>
</evidence>
<dbReference type="Proteomes" id="UP000887159">
    <property type="component" value="Unassembled WGS sequence"/>
</dbReference>
<sequence>MPMILPLSNCDSCSYCLRKRHVYLNSSFVSDSANSNKLRLSVLYSTESDVKRPPPSIHPEKSVLRTTPSGNNNSTYTPGHCVKQRLDGMYRYRCPCSFNTMPQLINRSDCRMVMSQSLGNHGRDILLVRDLVNVQATAENFSYHGRSVQCR</sequence>
<evidence type="ECO:0000313" key="2">
    <source>
        <dbReference type="EMBL" id="GFY05375.1"/>
    </source>
</evidence>